<dbReference type="STRING" id="634436.SAMN05216361_0252"/>
<gene>
    <name evidence="2" type="ORF">SAMN05216361_0252</name>
</gene>
<evidence type="ECO:0000259" key="1">
    <source>
        <dbReference type="Pfam" id="PF06094"/>
    </source>
</evidence>
<evidence type="ECO:0000313" key="2">
    <source>
        <dbReference type="EMBL" id="SHF74207.1"/>
    </source>
</evidence>
<dbReference type="SUPFAM" id="SSF110857">
    <property type="entry name" value="Gamma-glutamyl cyclotransferase-like"/>
    <property type="match status" value="1"/>
</dbReference>
<dbReference type="Pfam" id="PF06094">
    <property type="entry name" value="GGACT"/>
    <property type="match status" value="1"/>
</dbReference>
<name>A0A1M5E4Q0_9ALTE</name>
<dbReference type="InterPro" id="IPR036568">
    <property type="entry name" value="GGCT-like_sf"/>
</dbReference>
<dbReference type="EMBL" id="FQWD01000001">
    <property type="protein sequence ID" value="SHF74207.1"/>
    <property type="molecule type" value="Genomic_DNA"/>
</dbReference>
<accession>A0A1M5E4Q0</accession>
<feature type="domain" description="Gamma-glutamylcyclotransferase AIG2-like" evidence="1">
    <location>
        <begin position="1"/>
        <end position="100"/>
    </location>
</feature>
<dbReference type="CDD" id="cd06661">
    <property type="entry name" value="GGCT_like"/>
    <property type="match status" value="1"/>
</dbReference>
<dbReference type="AlphaFoldDB" id="A0A1M5E4Q0"/>
<organism evidence="2 3">
    <name type="scientific">Marisediminitalea aggregata</name>
    <dbReference type="NCBI Taxonomy" id="634436"/>
    <lineage>
        <taxon>Bacteria</taxon>
        <taxon>Pseudomonadati</taxon>
        <taxon>Pseudomonadota</taxon>
        <taxon>Gammaproteobacteria</taxon>
        <taxon>Alteromonadales</taxon>
        <taxon>Alteromonadaceae</taxon>
        <taxon>Marisediminitalea</taxon>
    </lineage>
</organism>
<dbReference type="Gene3D" id="3.10.490.10">
    <property type="entry name" value="Gamma-glutamyl cyclotransferase-like"/>
    <property type="match status" value="1"/>
</dbReference>
<dbReference type="Proteomes" id="UP000184520">
    <property type="component" value="Unassembled WGS sequence"/>
</dbReference>
<proteinExistence type="predicted"/>
<dbReference type="GO" id="GO:0016740">
    <property type="term" value="F:transferase activity"/>
    <property type="evidence" value="ECO:0007669"/>
    <property type="project" value="UniProtKB-KW"/>
</dbReference>
<dbReference type="InterPro" id="IPR013024">
    <property type="entry name" value="GGCT-like"/>
</dbReference>
<dbReference type="InterPro" id="IPR009288">
    <property type="entry name" value="AIG2-like_dom"/>
</dbReference>
<evidence type="ECO:0000313" key="3">
    <source>
        <dbReference type="Proteomes" id="UP000184520"/>
    </source>
</evidence>
<sequence length="141" mass="16054">MFCYGTLLLPALQKTLFDQHIHPRPATLVGWQRLLSHDGYWFITPHSSARVKGSILWLTAPQLAICDDWEDVPYYHRECVRVKRGYTRMTVFAYTRRGAKGKPFTTSGLTRHSLPRLLNIADRALMTNSNPLAMSPGPVTI</sequence>
<keyword evidence="3" id="KW-1185">Reference proteome</keyword>
<protein>
    <submittedName>
        <fullName evidence="2">Gamma-glutamyl cyclotransferase, AIG2-like</fullName>
    </submittedName>
</protein>
<keyword evidence="2" id="KW-0808">Transferase</keyword>
<reference evidence="3" key="1">
    <citation type="submission" date="2016-11" db="EMBL/GenBank/DDBJ databases">
        <authorList>
            <person name="Varghese N."/>
            <person name="Submissions S."/>
        </authorList>
    </citation>
    <scope>NUCLEOTIDE SEQUENCE [LARGE SCALE GENOMIC DNA]</scope>
    <source>
        <strain evidence="3">CGMCC 1.8995</strain>
    </source>
</reference>